<gene>
    <name evidence="3" type="ORF">SCAR479_13566</name>
</gene>
<feature type="domain" description="Oxidoreductase-like" evidence="2">
    <location>
        <begin position="41"/>
        <end position="74"/>
    </location>
</feature>
<comment type="caution">
    <text evidence="3">The sequence shown here is derived from an EMBL/GenBank/DDBJ whole genome shotgun (WGS) entry which is preliminary data.</text>
</comment>
<feature type="region of interest" description="Disordered" evidence="1">
    <location>
        <begin position="81"/>
        <end position="114"/>
    </location>
</feature>
<keyword evidence="4" id="KW-1185">Reference proteome</keyword>
<feature type="compositionally biased region" description="Low complexity" evidence="1">
    <location>
        <begin position="86"/>
        <end position="98"/>
    </location>
</feature>
<accession>A0ABR2X7N0</accession>
<dbReference type="EMBL" id="JARVKM010000111">
    <property type="protein sequence ID" value="KAK9769783.1"/>
    <property type="molecule type" value="Genomic_DNA"/>
</dbReference>
<evidence type="ECO:0000256" key="1">
    <source>
        <dbReference type="SAM" id="MobiDB-lite"/>
    </source>
</evidence>
<reference evidence="3 4" key="1">
    <citation type="submission" date="2024-02" db="EMBL/GenBank/DDBJ databases">
        <title>First draft genome assembly of two strains of Seiridium cardinale.</title>
        <authorList>
            <person name="Emiliani G."/>
            <person name="Scali E."/>
        </authorList>
    </citation>
    <scope>NUCLEOTIDE SEQUENCE [LARGE SCALE GENOMIC DNA]</scope>
    <source>
        <strain evidence="3 4">BM-138-000479</strain>
    </source>
</reference>
<dbReference type="Pfam" id="PF09791">
    <property type="entry name" value="Oxidored-like"/>
    <property type="match status" value="1"/>
</dbReference>
<sequence length="114" mass="12299">MAPSTARREAQHHSPTLARLLKSRLAPVRETALLNAAMGNEKPVKPAAGDCCGSSCNPCVMDLYREELKVWKECAQYRASLGNAESGSSDSDSLTTSTRNNGRTPGKMPGSFDW</sequence>
<dbReference type="Proteomes" id="UP001465668">
    <property type="component" value="Unassembled WGS sequence"/>
</dbReference>
<protein>
    <recommendedName>
        <fullName evidence="2">Oxidoreductase-like domain-containing protein</fullName>
    </recommendedName>
</protein>
<dbReference type="InterPro" id="IPR019180">
    <property type="entry name" value="Oxidoreductase-like_N"/>
</dbReference>
<evidence type="ECO:0000313" key="4">
    <source>
        <dbReference type="Proteomes" id="UP001465668"/>
    </source>
</evidence>
<name>A0ABR2X7N0_9PEZI</name>
<evidence type="ECO:0000259" key="2">
    <source>
        <dbReference type="Pfam" id="PF09791"/>
    </source>
</evidence>
<organism evidence="3 4">
    <name type="scientific">Seiridium cardinale</name>
    <dbReference type="NCBI Taxonomy" id="138064"/>
    <lineage>
        <taxon>Eukaryota</taxon>
        <taxon>Fungi</taxon>
        <taxon>Dikarya</taxon>
        <taxon>Ascomycota</taxon>
        <taxon>Pezizomycotina</taxon>
        <taxon>Sordariomycetes</taxon>
        <taxon>Xylariomycetidae</taxon>
        <taxon>Amphisphaeriales</taxon>
        <taxon>Sporocadaceae</taxon>
        <taxon>Seiridium</taxon>
    </lineage>
</organism>
<proteinExistence type="predicted"/>
<evidence type="ECO:0000313" key="3">
    <source>
        <dbReference type="EMBL" id="KAK9769783.1"/>
    </source>
</evidence>